<dbReference type="SUPFAM" id="SSF48452">
    <property type="entry name" value="TPR-like"/>
    <property type="match status" value="1"/>
</dbReference>
<gene>
    <name evidence="3" type="ORF">SAMN04487900_10872</name>
    <name evidence="2" type="ORF">SAMN04487901_10169</name>
</gene>
<keyword evidence="1" id="KW-0472">Membrane</keyword>
<evidence type="ECO:0000256" key="1">
    <source>
        <dbReference type="SAM" id="Phobius"/>
    </source>
</evidence>
<dbReference type="Gene3D" id="1.25.40.10">
    <property type="entry name" value="Tetratricopeptide repeat domain"/>
    <property type="match status" value="1"/>
</dbReference>
<protein>
    <recommendedName>
        <fullName evidence="6">Tetratricopeptide repeat-containing protein</fullName>
    </recommendedName>
</protein>
<proteinExistence type="predicted"/>
<dbReference type="AlphaFoldDB" id="A0A1H0GDF5"/>
<dbReference type="Proteomes" id="UP000199134">
    <property type="component" value="Unassembled WGS sequence"/>
</dbReference>
<feature type="transmembrane region" description="Helical" evidence="1">
    <location>
        <begin position="315"/>
        <end position="333"/>
    </location>
</feature>
<keyword evidence="1" id="KW-1133">Transmembrane helix</keyword>
<reference evidence="3 4" key="1">
    <citation type="submission" date="2016-10" db="EMBL/GenBank/DDBJ databases">
        <authorList>
            <person name="Varghese N."/>
            <person name="Submissions S."/>
        </authorList>
    </citation>
    <scope>NUCLEOTIDE SEQUENCE</scope>
    <source>
        <strain evidence="3">BP1-145</strain>
        <strain evidence="4">BP1-148</strain>
    </source>
</reference>
<dbReference type="Proteomes" id="UP000198779">
    <property type="component" value="Unassembled WGS sequence"/>
</dbReference>
<dbReference type="STRING" id="645274.SAMN04487901_10169"/>
<name>A0A1H0GDF5_9BACT</name>
<evidence type="ECO:0000313" key="2">
    <source>
        <dbReference type="EMBL" id="SDG13374.1"/>
    </source>
</evidence>
<dbReference type="EMBL" id="FNIW01000008">
    <property type="protein sequence ID" value="SDO04841.1"/>
    <property type="molecule type" value="Genomic_DNA"/>
</dbReference>
<evidence type="ECO:0000313" key="3">
    <source>
        <dbReference type="EMBL" id="SDO04841.1"/>
    </source>
</evidence>
<dbReference type="InterPro" id="IPR011990">
    <property type="entry name" value="TPR-like_helical_dom_sf"/>
</dbReference>
<evidence type="ECO:0000313" key="4">
    <source>
        <dbReference type="Proteomes" id="UP000198779"/>
    </source>
</evidence>
<evidence type="ECO:0000313" key="5">
    <source>
        <dbReference type="Proteomes" id="UP000199134"/>
    </source>
</evidence>
<keyword evidence="1" id="KW-0812">Transmembrane</keyword>
<sequence>MLSQLEELERQNLAGSLMTNDTLAISLCDYFDSHGTPNERMRAKYILGRTYYCLGELPHALELYYEAADCADTLDINCDYAKLSRIHAQSANIFHKEVQPRSELKELKLAEYYAWKGKDTLMAIECYAQRADAYDYLHKHDSIIFIQEHAAQLFTSINRHDRAAQTISTTILSLINIGDLDKARKYCNLYESNSGFFDNDGNIDEGLEIYYYIKGQYYLAVNKADSAEYLFRKELRIGKDLNNQIAGCKGLQELFITKNNSDSIAKYANLSYILNDSAYSLSEMQNIQKLQLSYNYNHHKILAEKSERRAEKIQHLSLFSVMTLLLISVLLFMRYRSKKARQLAEYRTNLIALEKVQSELQDLCGGDADISTIISKRNTEIAELQTKISEFQKRLSKTIDPALEDKILEAKVIQRFHEYLESNPVQEATTSDIRELKNLINELIPNFYGALNSSTPLRAIEYEVCLLIRCHFKPASISKLLGRDDAYISNIRRRLLKKIYDTTGNPKELDDRILRII</sequence>
<accession>A0A1G7RRY3</accession>
<dbReference type="EMBL" id="FNCQ01000001">
    <property type="protein sequence ID" value="SDG13374.1"/>
    <property type="molecule type" value="Genomic_DNA"/>
</dbReference>
<accession>A0A1H0GDF5</accession>
<organism evidence="3 5">
    <name type="scientific">Prevotella communis</name>
    <dbReference type="NCBI Taxonomy" id="2913614"/>
    <lineage>
        <taxon>Bacteria</taxon>
        <taxon>Pseudomonadati</taxon>
        <taxon>Bacteroidota</taxon>
        <taxon>Bacteroidia</taxon>
        <taxon>Bacteroidales</taxon>
        <taxon>Prevotellaceae</taxon>
        <taxon>Prevotella</taxon>
    </lineage>
</organism>
<reference evidence="2 5" key="2">
    <citation type="submission" date="2016-10" db="EMBL/GenBank/DDBJ databases">
        <authorList>
            <person name="de Groot N.N."/>
        </authorList>
    </citation>
    <scope>NUCLEOTIDE SEQUENCE [LARGE SCALE GENOMIC DNA]</scope>
    <source>
        <strain evidence="5">BP1-145</strain>
        <strain evidence="2">BP1-148</strain>
    </source>
</reference>
<keyword evidence="4" id="KW-1185">Reference proteome</keyword>
<evidence type="ECO:0008006" key="6">
    <source>
        <dbReference type="Google" id="ProtNLM"/>
    </source>
</evidence>